<feature type="chain" id="PRO_5039211932" description="galactosylceramidase" evidence="6">
    <location>
        <begin position="33"/>
        <end position="1189"/>
    </location>
</feature>
<dbReference type="Pfam" id="PF02057">
    <property type="entry name" value="Glyco_hydro_59"/>
    <property type="match status" value="1"/>
</dbReference>
<feature type="domain" description="Glycosyl hydrolase family 59 catalytic" evidence="7">
    <location>
        <begin position="81"/>
        <end position="414"/>
    </location>
</feature>
<organism evidence="8 9">
    <name type="scientific">Myceligenerans xiligouense</name>
    <dbReference type="NCBI Taxonomy" id="253184"/>
    <lineage>
        <taxon>Bacteria</taxon>
        <taxon>Bacillati</taxon>
        <taxon>Actinomycetota</taxon>
        <taxon>Actinomycetes</taxon>
        <taxon>Micrococcales</taxon>
        <taxon>Promicromonosporaceae</taxon>
        <taxon>Myceligenerans</taxon>
    </lineage>
</organism>
<dbReference type="GO" id="GO:0004336">
    <property type="term" value="F:galactosylceramidase activity"/>
    <property type="evidence" value="ECO:0007669"/>
    <property type="project" value="UniProtKB-EC"/>
</dbReference>
<gene>
    <name evidence="8" type="ORF">EDD34_3507</name>
</gene>
<evidence type="ECO:0000313" key="8">
    <source>
        <dbReference type="EMBL" id="RPF22832.1"/>
    </source>
</evidence>
<evidence type="ECO:0000256" key="4">
    <source>
        <dbReference type="ARBA" id="ARBA00022963"/>
    </source>
</evidence>
<dbReference type="AlphaFoldDB" id="A0A3N4ZBI7"/>
<dbReference type="Gene3D" id="3.20.20.70">
    <property type="entry name" value="Aldolase class I"/>
    <property type="match status" value="1"/>
</dbReference>
<keyword evidence="9" id="KW-1185">Reference proteome</keyword>
<dbReference type="GO" id="GO:0006683">
    <property type="term" value="P:galactosylceramide catabolic process"/>
    <property type="evidence" value="ECO:0007669"/>
    <property type="project" value="InterPro"/>
</dbReference>
<comment type="caution">
    <text evidence="8">The sequence shown here is derived from an EMBL/GenBank/DDBJ whole genome shotgun (WGS) entry which is preliminary data.</text>
</comment>
<keyword evidence="4" id="KW-0442">Lipid degradation</keyword>
<dbReference type="PANTHER" id="PTHR15172">
    <property type="entry name" value="GALACTOCEREBROSIDASE"/>
    <property type="match status" value="1"/>
</dbReference>
<dbReference type="Gene3D" id="2.60.120.560">
    <property type="entry name" value="Exo-inulinase, domain 1"/>
    <property type="match status" value="1"/>
</dbReference>
<keyword evidence="3" id="KW-0746">Sphingolipid metabolism</keyword>
<keyword evidence="3" id="KW-0443">Lipid metabolism</keyword>
<dbReference type="InterPro" id="IPR049161">
    <property type="entry name" value="GH59_cat"/>
</dbReference>
<dbReference type="Proteomes" id="UP000280501">
    <property type="component" value="Unassembled WGS sequence"/>
</dbReference>
<evidence type="ECO:0000256" key="6">
    <source>
        <dbReference type="SAM" id="SignalP"/>
    </source>
</evidence>
<evidence type="ECO:0000256" key="2">
    <source>
        <dbReference type="ARBA" id="ARBA00012657"/>
    </source>
</evidence>
<feature type="signal peptide" evidence="6">
    <location>
        <begin position="1"/>
        <end position="32"/>
    </location>
</feature>
<evidence type="ECO:0000256" key="3">
    <source>
        <dbReference type="ARBA" id="ARBA00022919"/>
    </source>
</evidence>
<dbReference type="SUPFAM" id="SSF51445">
    <property type="entry name" value="(Trans)glycosidases"/>
    <property type="match status" value="1"/>
</dbReference>
<dbReference type="EC" id="3.2.1.46" evidence="2"/>
<evidence type="ECO:0000256" key="1">
    <source>
        <dbReference type="ARBA" id="ARBA00005637"/>
    </source>
</evidence>
<comment type="similarity">
    <text evidence="1">Belongs to the glycosyl hydrolase 59 family.</text>
</comment>
<dbReference type="InterPro" id="IPR013785">
    <property type="entry name" value="Aldolase_TIM"/>
</dbReference>
<name>A0A3N4ZBI7_9MICO</name>
<evidence type="ECO:0000259" key="7">
    <source>
        <dbReference type="Pfam" id="PF02057"/>
    </source>
</evidence>
<dbReference type="InterPro" id="IPR001286">
    <property type="entry name" value="Glyco_hydro_59"/>
</dbReference>
<evidence type="ECO:0000313" key="9">
    <source>
        <dbReference type="Proteomes" id="UP000280501"/>
    </source>
</evidence>
<sequence length="1189" mass="128764">MSRPYRRRGTPAAAVAVLALAAGGLLSPSAAAQDTAAAPAPAVTSAGPELHVDDPSIDWRELVVDGDDVERRPDGTPYNVFGGFGSVSCNNTGKLLLDYKEENPDAYWSIMRLLFDPVDGAGLAHIKVELGADSNTSSGAEPATKRSAGEPANVLRGAGFHFIADALTINPDIETEILRWGEPSWTGNDPAKRYQWYKETIDAAYDTYGVELDWVSPSQNEVRRDTYQDAELRWTVQFAKWLERDALAADARFDYSQIKIIALDSYREGDRIAGKILADPEALEQIDALGYHYDIVGGPNVTRLNKEFGKPILYSEGVAPMIDPQYRVNAEPERGGVGGAVGAADIADRFINAYRWSGAGDDPAHMTTFLFQPAVGAMYEGTQYSPKHLIRASDPWSGYWEGDIGIATVRHFHQFAEHGWEYIEGATGGDGTKGDGGTNVDTSTRTVMTLRTPASADGEPELTQVHANNTATARYFEVKVADLGESGRPLHAWETTGPEAGEAYDADYFQNVGHYAPVRTETIDGTEHDVYRVKVEPYSILTLSTLPHGTDGTTREYTPGDYASEADDEILSLPYRDNFEYDDYPAAVVNGTKLSYVERRGGTPRYTADQDGAFEVVRTGRRWHRNNVLQQQIHAENRGFTWNVWGDGRQDILQSAAPSTVLGDHRWADYRATVDFRLDDVMRDESLANFAGLGVRQVYARGGDQATYATRVHADGTWELRKLDTVVASGTLDGFDPGAWHKLSVEARENVITARLDGDLLKQWVDPAANPVLAGRVSLVSGFYNTQYDNLAITPIKGQAWKSEKLDDSDERVSYPDGARFAQSGFAHFNRTLHVLTAGQSAELDFTGTGLNLFGATGAATIEVEIDGRPPRTEQVGAAGTRETSYWLRGLKQRRHTVTVRVISGTFTLDGVDVLAGGAKVRDVAPEDRPVALVDPVSRTATAVGQTPELPATLAATSEAGTTIDAAVDWFLPAGAFDEPYSMVRIDGTFRNDPSLRISTIVEVVPEGLVYFVDANAPAVGGGAAYPAIQAYADARGDGLRNGEPDAVWSDDAGWGRAAPYSGKGPLNTNPYDKMRETGYYTSGTGQPLDYRLTLPAGEYTLSSGHTEWWNPGNGRSRRMATSVSWTGADGAAHSVPLGSVAFPNGSSGRSEVLTGSFTLPEETVVTFRVANDGGTEAPVLSWLAVAAG</sequence>
<dbReference type="InterPro" id="IPR006311">
    <property type="entry name" value="TAT_signal"/>
</dbReference>
<keyword evidence="6" id="KW-0732">Signal</keyword>
<dbReference type="Gene3D" id="3.20.20.80">
    <property type="entry name" value="Glycosidases"/>
    <property type="match status" value="1"/>
</dbReference>
<dbReference type="PROSITE" id="PS51318">
    <property type="entry name" value="TAT"/>
    <property type="match status" value="1"/>
</dbReference>
<reference evidence="8 9" key="1">
    <citation type="submission" date="2018-11" db="EMBL/GenBank/DDBJ databases">
        <title>Sequencing the genomes of 1000 actinobacteria strains.</title>
        <authorList>
            <person name="Klenk H.-P."/>
        </authorList>
    </citation>
    <scope>NUCLEOTIDE SEQUENCE [LARGE SCALE GENOMIC DNA]</scope>
    <source>
        <strain evidence="8 9">DSM 15700</strain>
    </source>
</reference>
<dbReference type="Gene3D" id="2.60.120.260">
    <property type="entry name" value="Galactose-binding domain-like"/>
    <property type="match status" value="1"/>
</dbReference>
<dbReference type="PANTHER" id="PTHR15172:SF1">
    <property type="entry name" value="GALACTOCEREBROSIDASE"/>
    <property type="match status" value="1"/>
</dbReference>
<evidence type="ECO:0000256" key="5">
    <source>
        <dbReference type="ARBA" id="ARBA00033098"/>
    </source>
</evidence>
<dbReference type="GO" id="GO:0005764">
    <property type="term" value="C:lysosome"/>
    <property type="evidence" value="ECO:0007669"/>
    <property type="project" value="TreeGrafter"/>
</dbReference>
<keyword evidence="8" id="KW-0378">Hydrolase</keyword>
<proteinExistence type="inferred from homology"/>
<dbReference type="EMBL" id="RKQZ01000001">
    <property type="protein sequence ID" value="RPF22832.1"/>
    <property type="molecule type" value="Genomic_DNA"/>
</dbReference>
<protein>
    <recommendedName>
        <fullName evidence="2">galactosylceramidase</fullName>
        <ecNumber evidence="2">3.2.1.46</ecNumber>
    </recommendedName>
    <alternativeName>
        <fullName evidence="5">Galactosylceramidase</fullName>
    </alternativeName>
</protein>
<accession>A0A3N4ZBI7</accession>
<dbReference type="GO" id="GO:0016020">
    <property type="term" value="C:membrane"/>
    <property type="evidence" value="ECO:0007669"/>
    <property type="project" value="GOC"/>
</dbReference>
<dbReference type="RefSeq" id="WP_211341626.1">
    <property type="nucleotide sequence ID" value="NZ_RKQZ01000001.1"/>
</dbReference>
<dbReference type="InterPro" id="IPR017853">
    <property type="entry name" value="GH"/>
</dbReference>